<gene>
    <name evidence="5" type="ORF">EJ02DRAFT_459840</name>
</gene>
<organism evidence="5 6">
    <name type="scientific">Clathrospora elynae</name>
    <dbReference type="NCBI Taxonomy" id="706981"/>
    <lineage>
        <taxon>Eukaryota</taxon>
        <taxon>Fungi</taxon>
        <taxon>Dikarya</taxon>
        <taxon>Ascomycota</taxon>
        <taxon>Pezizomycotina</taxon>
        <taxon>Dothideomycetes</taxon>
        <taxon>Pleosporomycetidae</taxon>
        <taxon>Pleosporales</taxon>
        <taxon>Diademaceae</taxon>
        <taxon>Clathrospora</taxon>
    </lineage>
</organism>
<sequence length="276" mass="29213">MNTLQEASRVYKALKKGGPSFGGWQMLPGTNHSRAIARSGVDWICVDTEHGNIDDSQMHEAVTAIALAGVSPIVRIAANEAWMVKRALDSGAHGIVVPLIYTLDDAKRLVSSAKFPPQGHRGFGSPLPTQTFANEPMSYYLQNANPTLLTILQIETASALASVRQIAALPGVDVLLIGPFDLGNNIGHPILTGEMAPELKDAIETIKEAAHAEGKKVGIYCNRGEDAREYAQRGFDMISILTDQMGITAAFAQSLAIAGGKSTGSGDAGVKGYDGK</sequence>
<dbReference type="InterPro" id="IPR005000">
    <property type="entry name" value="Aldolase/citrate-lyase_domain"/>
</dbReference>
<name>A0A6A5S5Y6_9PLEO</name>
<keyword evidence="3" id="KW-0456">Lyase</keyword>
<dbReference type="InterPro" id="IPR015813">
    <property type="entry name" value="Pyrv/PenolPyrv_kinase-like_dom"/>
</dbReference>
<keyword evidence="5" id="KW-0670">Pyruvate</keyword>
<dbReference type="Pfam" id="PF03328">
    <property type="entry name" value="HpcH_HpaI"/>
    <property type="match status" value="1"/>
</dbReference>
<dbReference type="PANTHER" id="PTHR30502:SF0">
    <property type="entry name" value="PHOSPHOENOLPYRUVATE CARBOXYLASE FAMILY PROTEIN"/>
    <property type="match status" value="1"/>
</dbReference>
<dbReference type="GO" id="GO:0046872">
    <property type="term" value="F:metal ion binding"/>
    <property type="evidence" value="ECO:0007669"/>
    <property type="project" value="UniProtKB-KW"/>
</dbReference>
<dbReference type="InterPro" id="IPR050251">
    <property type="entry name" value="HpcH-HpaI_aldolase"/>
</dbReference>
<evidence type="ECO:0000313" key="5">
    <source>
        <dbReference type="EMBL" id="KAF1936071.1"/>
    </source>
</evidence>
<dbReference type="AlphaFoldDB" id="A0A6A5S5Y6"/>
<evidence type="ECO:0000256" key="1">
    <source>
        <dbReference type="ARBA" id="ARBA00005568"/>
    </source>
</evidence>
<dbReference type="PANTHER" id="PTHR30502">
    <property type="entry name" value="2-KETO-3-DEOXY-L-RHAMNONATE ALDOLASE"/>
    <property type="match status" value="1"/>
</dbReference>
<comment type="similarity">
    <text evidence="1">Belongs to the HpcH/HpaI aldolase family.</text>
</comment>
<reference evidence="5" key="1">
    <citation type="journal article" date="2020" name="Stud. Mycol.">
        <title>101 Dothideomycetes genomes: a test case for predicting lifestyles and emergence of pathogens.</title>
        <authorList>
            <person name="Haridas S."/>
            <person name="Albert R."/>
            <person name="Binder M."/>
            <person name="Bloem J."/>
            <person name="Labutti K."/>
            <person name="Salamov A."/>
            <person name="Andreopoulos B."/>
            <person name="Baker S."/>
            <person name="Barry K."/>
            <person name="Bills G."/>
            <person name="Bluhm B."/>
            <person name="Cannon C."/>
            <person name="Castanera R."/>
            <person name="Culley D."/>
            <person name="Daum C."/>
            <person name="Ezra D."/>
            <person name="Gonzalez J."/>
            <person name="Henrissat B."/>
            <person name="Kuo A."/>
            <person name="Liang C."/>
            <person name="Lipzen A."/>
            <person name="Lutzoni F."/>
            <person name="Magnuson J."/>
            <person name="Mondo S."/>
            <person name="Nolan M."/>
            <person name="Ohm R."/>
            <person name="Pangilinan J."/>
            <person name="Park H.-J."/>
            <person name="Ramirez L."/>
            <person name="Alfaro M."/>
            <person name="Sun H."/>
            <person name="Tritt A."/>
            <person name="Yoshinaga Y."/>
            <person name="Zwiers L.-H."/>
            <person name="Turgeon B."/>
            <person name="Goodwin S."/>
            <person name="Spatafora J."/>
            <person name="Crous P."/>
            <person name="Grigoriev I."/>
        </authorList>
    </citation>
    <scope>NUCLEOTIDE SEQUENCE</scope>
    <source>
        <strain evidence="5">CBS 161.51</strain>
    </source>
</reference>
<evidence type="ECO:0000313" key="6">
    <source>
        <dbReference type="Proteomes" id="UP000800038"/>
    </source>
</evidence>
<dbReference type="Gene3D" id="3.20.20.60">
    <property type="entry name" value="Phosphoenolpyruvate-binding domains"/>
    <property type="match status" value="1"/>
</dbReference>
<keyword evidence="6" id="KW-1185">Reference proteome</keyword>
<dbReference type="EMBL" id="ML976213">
    <property type="protein sequence ID" value="KAF1936071.1"/>
    <property type="molecule type" value="Genomic_DNA"/>
</dbReference>
<protein>
    <submittedName>
        <fullName evidence="5">Phosphoenolpyruvate/pyruvate domain-containing protein</fullName>
    </submittedName>
</protein>
<dbReference type="SUPFAM" id="SSF51621">
    <property type="entry name" value="Phosphoenolpyruvate/pyruvate domain"/>
    <property type="match status" value="1"/>
</dbReference>
<feature type="domain" description="HpcH/HpaI aldolase/citrate lyase" evidence="4">
    <location>
        <begin position="34"/>
        <end position="243"/>
    </location>
</feature>
<dbReference type="OrthoDB" id="1621678at2759"/>
<evidence type="ECO:0000256" key="3">
    <source>
        <dbReference type="ARBA" id="ARBA00023239"/>
    </source>
</evidence>
<accession>A0A6A5S5Y6</accession>
<keyword evidence="2" id="KW-0479">Metal-binding</keyword>
<dbReference type="InterPro" id="IPR040442">
    <property type="entry name" value="Pyrv_kinase-like_dom_sf"/>
</dbReference>
<dbReference type="GO" id="GO:0005737">
    <property type="term" value="C:cytoplasm"/>
    <property type="evidence" value="ECO:0007669"/>
    <property type="project" value="TreeGrafter"/>
</dbReference>
<evidence type="ECO:0000256" key="2">
    <source>
        <dbReference type="ARBA" id="ARBA00022723"/>
    </source>
</evidence>
<dbReference type="Proteomes" id="UP000800038">
    <property type="component" value="Unassembled WGS sequence"/>
</dbReference>
<proteinExistence type="inferred from homology"/>
<evidence type="ECO:0000259" key="4">
    <source>
        <dbReference type="Pfam" id="PF03328"/>
    </source>
</evidence>
<dbReference type="GO" id="GO:0016832">
    <property type="term" value="F:aldehyde-lyase activity"/>
    <property type="evidence" value="ECO:0007669"/>
    <property type="project" value="TreeGrafter"/>
</dbReference>